<organism evidence="1 2">
    <name type="scientific">Candidatus Staskawiczbacteria bacterium RIFCSPHIGHO2_01_FULL_34_27</name>
    <dbReference type="NCBI Taxonomy" id="1802199"/>
    <lineage>
        <taxon>Bacteria</taxon>
        <taxon>Candidatus Staskawicziibacteriota</taxon>
    </lineage>
</organism>
<comment type="caution">
    <text evidence="1">The sequence shown here is derived from an EMBL/GenBank/DDBJ whole genome shotgun (WGS) entry which is preliminary data.</text>
</comment>
<dbReference type="AlphaFoldDB" id="A0A1G2HJT4"/>
<evidence type="ECO:0000313" key="2">
    <source>
        <dbReference type="Proteomes" id="UP000178991"/>
    </source>
</evidence>
<dbReference type="InterPro" id="IPR016024">
    <property type="entry name" value="ARM-type_fold"/>
</dbReference>
<protein>
    <submittedName>
        <fullName evidence="1">Uncharacterized protein</fullName>
    </submittedName>
</protein>
<gene>
    <name evidence="1" type="ORF">A2639_00300</name>
</gene>
<dbReference type="EMBL" id="MHOL01000013">
    <property type="protein sequence ID" value="OGZ62774.1"/>
    <property type="molecule type" value="Genomic_DNA"/>
</dbReference>
<name>A0A1G2HJT4_9BACT</name>
<dbReference type="SUPFAM" id="SSF48371">
    <property type="entry name" value="ARM repeat"/>
    <property type="match status" value="1"/>
</dbReference>
<proteinExistence type="predicted"/>
<reference evidence="1 2" key="1">
    <citation type="journal article" date="2016" name="Nat. Commun.">
        <title>Thousands of microbial genomes shed light on interconnected biogeochemical processes in an aquifer system.</title>
        <authorList>
            <person name="Anantharaman K."/>
            <person name="Brown C.T."/>
            <person name="Hug L.A."/>
            <person name="Sharon I."/>
            <person name="Castelle C.J."/>
            <person name="Probst A.J."/>
            <person name="Thomas B.C."/>
            <person name="Singh A."/>
            <person name="Wilkins M.J."/>
            <person name="Karaoz U."/>
            <person name="Brodie E.L."/>
            <person name="Williams K.H."/>
            <person name="Hubbard S.S."/>
            <person name="Banfield J.F."/>
        </authorList>
    </citation>
    <scope>NUCLEOTIDE SEQUENCE [LARGE SCALE GENOMIC DNA]</scope>
</reference>
<sequence>MSKSGQNNQKGIFAQNWAALSLFLQFLKDKNFAYIQLEPNDSEDFNLVFGDGKKIICESKYKLGQFTYSQLKEVLEKIVERGSVEGRDEILIVCRSVGQELISSTKNIRFSAFNKNLKVKLKKKGFSEELFDLMPRVNFWPLGQIEDSDINYSLVADLLNLWVPAEEIQRFTNDILQKNIFKKATAGSVYSREDFNKDLNDFRKEVQDRSDFFNLKKSKEEQFTKLEGDVKESKGIEWGTGSVSAFSARWDLMSFAMDRLKTRTDLNLKKWDDLWQLNRVYYFAFGIFSVFENNIVNDENRRYIVEYVKKYIKNIRGFYRSDFFDINIVKILTKIIDSNGGEKYLSDVFSIISDLIIFNEKEFFYLKDNGYDSDKWQKEEICKLLHKIYTRSNNVLKKKILKLLSVGFNITEDDGEFNHHAPMEVYNIFREWLDEDFKNRMPILIKLISEQYERFYKKFGYRVGFDGWEHSGGGISYHGNYQGSSYRISERYFVSFILSPAIRKFYDGDREFGWKFIKEKLVSREKQVSTKRPDFLNRAVYEIVLSRYLSDNDNESQEAFLILKEFILSRKGIPHKTDLIYQAISGEGVEGDKKWQLVKITVEKYGIPVNPFAEKIIADLAKKGFGSAKDILRQWFSDPKYYKQTLFSLDSVGTIRSFVEDNLDLALELFTILISNEYLKREKSDKFSAFTLAVLLRDILNKDYAKGLSVIRFLESEDVLSDDQQIVYSFSLFNHHGNDDSDDPTLLFRTYEEVVDPFLKNHRNDINKIGQRLTLPTAREAFLQFASRLAAKKKIKEALRIVEVFITDPDPYLPGQDPRDPKNEYNEHKKIENGDECSTIASVRGYCGWVLMKCSVLNGRDYVPKVIDLTKKLISDPNYYVVQMACFALAQILRNRLTVLPSNRDTLFFNDDSKTALQMAKEVESISFNLLDRLVSWPPLVQKAMSKGVFQAIEPLRALNENDSLQLVNNLAKLPVDSIEESAVLFIYFAEFRKNNYKKWKFGLPGLYDDLDSEKYDDGKFKSILIKTIEKNQQEDPDKCFPFVSAVEHTMAEAISPEDTKKNTELVFKYFNLLSNVYAHNIFNLIYRDIESNLRTPDEYTGRWFELLIKCLKVEKRFYEEQIEKKNTAEVYWYPSLYHSEILGLVIEKLGEDKFMQAAEIFFSFPKEIDLHENDGLVDAVHKISKNNKVAKGIIKLLIDKNPSKYWDLK</sequence>
<accession>A0A1G2HJT4</accession>
<evidence type="ECO:0000313" key="1">
    <source>
        <dbReference type="EMBL" id="OGZ62774.1"/>
    </source>
</evidence>
<dbReference type="Proteomes" id="UP000178991">
    <property type="component" value="Unassembled WGS sequence"/>
</dbReference>